<accession>A0A1B8GLG1</accession>
<evidence type="ECO:0000256" key="3">
    <source>
        <dbReference type="ARBA" id="ARBA00023027"/>
    </source>
</evidence>
<dbReference type="FunFam" id="3.40.50.720:FF:000282">
    <property type="entry name" value="Glyoxylate reductase protein"/>
    <property type="match status" value="1"/>
</dbReference>
<feature type="domain" description="D-isomer specific 2-hydroxyacid dehydrogenase NAD-binding" evidence="6">
    <location>
        <begin position="121"/>
        <end position="293"/>
    </location>
</feature>
<dbReference type="GO" id="GO:0016618">
    <property type="term" value="F:hydroxypyruvate reductase [NAD(P)H] activity"/>
    <property type="evidence" value="ECO:0007669"/>
    <property type="project" value="TreeGrafter"/>
</dbReference>
<gene>
    <name evidence="7" type="ORF">VE01_05316</name>
</gene>
<name>A0A1B8GLG1_9PEZI</name>
<evidence type="ECO:0000256" key="2">
    <source>
        <dbReference type="ARBA" id="ARBA00023002"/>
    </source>
</evidence>
<dbReference type="STRING" id="342668.A0A1B8GLG1"/>
<evidence type="ECO:0000259" key="6">
    <source>
        <dbReference type="Pfam" id="PF02826"/>
    </source>
</evidence>
<keyword evidence="2 4" id="KW-0560">Oxidoreductase</keyword>
<dbReference type="InterPro" id="IPR036291">
    <property type="entry name" value="NAD(P)-bd_dom_sf"/>
</dbReference>
<dbReference type="SUPFAM" id="SSF52283">
    <property type="entry name" value="Formate/glycerate dehydrogenase catalytic domain-like"/>
    <property type="match status" value="1"/>
</dbReference>
<dbReference type="InterPro" id="IPR006139">
    <property type="entry name" value="D-isomer_2_OHA_DH_cat_dom"/>
</dbReference>
<comment type="similarity">
    <text evidence="1 4">Belongs to the D-isomer specific 2-hydroxyacid dehydrogenase family.</text>
</comment>
<dbReference type="EMBL" id="KV460227">
    <property type="protein sequence ID" value="OBT96636.1"/>
    <property type="molecule type" value="Genomic_DNA"/>
</dbReference>
<evidence type="ECO:0000256" key="4">
    <source>
        <dbReference type="RuleBase" id="RU003719"/>
    </source>
</evidence>
<dbReference type="InterPro" id="IPR050223">
    <property type="entry name" value="D-isomer_2-hydroxyacid_DH"/>
</dbReference>
<dbReference type="PANTHER" id="PTHR10996:SF257">
    <property type="entry name" value="GLYOXYLATE REDUCTASE 1"/>
    <property type="match status" value="1"/>
</dbReference>
<dbReference type="AlphaFoldDB" id="A0A1B8GLG1"/>
<evidence type="ECO:0000256" key="1">
    <source>
        <dbReference type="ARBA" id="ARBA00005854"/>
    </source>
</evidence>
<evidence type="ECO:0000313" key="8">
    <source>
        <dbReference type="Proteomes" id="UP000091956"/>
    </source>
</evidence>
<organism evidence="7 8">
    <name type="scientific">Pseudogymnoascus verrucosus</name>
    <dbReference type="NCBI Taxonomy" id="342668"/>
    <lineage>
        <taxon>Eukaryota</taxon>
        <taxon>Fungi</taxon>
        <taxon>Dikarya</taxon>
        <taxon>Ascomycota</taxon>
        <taxon>Pezizomycotina</taxon>
        <taxon>Leotiomycetes</taxon>
        <taxon>Thelebolales</taxon>
        <taxon>Thelebolaceae</taxon>
        <taxon>Pseudogymnoascus</taxon>
    </lineage>
</organism>
<dbReference type="PROSITE" id="PS00671">
    <property type="entry name" value="D_2_HYDROXYACID_DH_3"/>
    <property type="match status" value="1"/>
</dbReference>
<dbReference type="GeneID" id="28838702"/>
<dbReference type="GO" id="GO:0030267">
    <property type="term" value="F:glyoxylate reductase (NADPH) activity"/>
    <property type="evidence" value="ECO:0007669"/>
    <property type="project" value="TreeGrafter"/>
</dbReference>
<dbReference type="InterPro" id="IPR029753">
    <property type="entry name" value="D-isomer_DH_CS"/>
</dbReference>
<dbReference type="PROSITE" id="PS00065">
    <property type="entry name" value="D_2_HYDROXYACID_DH_1"/>
    <property type="match status" value="1"/>
</dbReference>
<sequence>MATPSALLIGEITHVKNEWESLAPAIDLKEYPEGSREEFLENCKTGRYDSVKAIYRSNVSTSITGPFDEELVAALPPSIKYICHNGAGYDNIDIPACTKKGISVSSTPQAVDNATADVATWLMIGALRRISIPYFAIQNNQWRGAAGLGYDPQQKVLGILGMGGIGRALARRARAFDMKIIYHNRKPLSPTLAGDATYVSFDELLSQSDVISLNLSLNASTRHIISSNEFEKMKDGVVIVNTARGPLIDEAALVAALESGKVFSAGLDVFEEEPKVHAGLLNNDKVVILPHMGTSTFETQANMERLVLTNLKKAINEDKLVTQVSEQVDPKCNI</sequence>
<reference evidence="7 8" key="1">
    <citation type="submission" date="2016-03" db="EMBL/GenBank/DDBJ databases">
        <title>Comparative genomics of Pseudogymnoascus destructans, the fungus causing white-nose syndrome of bats.</title>
        <authorList>
            <person name="Palmer J.M."/>
            <person name="Drees K.P."/>
            <person name="Foster J.T."/>
            <person name="Lindner D.L."/>
        </authorList>
    </citation>
    <scope>NUCLEOTIDE SEQUENCE [LARGE SCALE GENOMIC DNA]</scope>
    <source>
        <strain evidence="7 8">UAMH 10579</strain>
    </source>
</reference>
<dbReference type="Gene3D" id="3.40.50.720">
    <property type="entry name" value="NAD(P)-binding Rossmann-like Domain"/>
    <property type="match status" value="2"/>
</dbReference>
<keyword evidence="3" id="KW-0520">NAD</keyword>
<dbReference type="InterPro" id="IPR006140">
    <property type="entry name" value="D-isomer_DH_NAD-bd"/>
</dbReference>
<evidence type="ECO:0008006" key="9">
    <source>
        <dbReference type="Google" id="ProtNLM"/>
    </source>
</evidence>
<dbReference type="GO" id="GO:0005829">
    <property type="term" value="C:cytosol"/>
    <property type="evidence" value="ECO:0007669"/>
    <property type="project" value="TreeGrafter"/>
</dbReference>
<dbReference type="SUPFAM" id="SSF51735">
    <property type="entry name" value="NAD(P)-binding Rossmann-fold domains"/>
    <property type="match status" value="1"/>
</dbReference>
<proteinExistence type="inferred from homology"/>
<reference evidence="8" key="2">
    <citation type="journal article" date="2018" name="Nat. Commun.">
        <title>Extreme sensitivity to ultraviolet light in the fungal pathogen causing white-nose syndrome of bats.</title>
        <authorList>
            <person name="Palmer J.M."/>
            <person name="Drees K.P."/>
            <person name="Foster J.T."/>
            <person name="Lindner D.L."/>
        </authorList>
    </citation>
    <scope>NUCLEOTIDE SEQUENCE [LARGE SCALE GENOMIC DNA]</scope>
    <source>
        <strain evidence="8">UAMH 10579</strain>
    </source>
</reference>
<evidence type="ECO:0000259" key="5">
    <source>
        <dbReference type="Pfam" id="PF00389"/>
    </source>
</evidence>
<protein>
    <recommendedName>
        <fullName evidence="9">Glyoxylate reductase</fullName>
    </recommendedName>
</protein>
<dbReference type="OrthoDB" id="9991913at2759"/>
<dbReference type="RefSeq" id="XP_018130369.1">
    <property type="nucleotide sequence ID" value="XM_018274781.2"/>
</dbReference>
<dbReference type="PANTHER" id="PTHR10996">
    <property type="entry name" value="2-HYDROXYACID DEHYDROGENASE-RELATED"/>
    <property type="match status" value="1"/>
</dbReference>
<evidence type="ECO:0000313" key="7">
    <source>
        <dbReference type="EMBL" id="OBT96636.1"/>
    </source>
</evidence>
<dbReference type="Pfam" id="PF00389">
    <property type="entry name" value="2-Hacid_dh"/>
    <property type="match status" value="1"/>
</dbReference>
<feature type="domain" description="D-isomer specific 2-hydroxyacid dehydrogenase catalytic" evidence="5">
    <location>
        <begin position="60"/>
        <end position="324"/>
    </location>
</feature>
<dbReference type="InterPro" id="IPR029752">
    <property type="entry name" value="D-isomer_DH_CS1"/>
</dbReference>
<dbReference type="CDD" id="cd12168">
    <property type="entry name" value="Mand_dh_like"/>
    <property type="match status" value="1"/>
</dbReference>
<dbReference type="GO" id="GO:0051287">
    <property type="term" value="F:NAD binding"/>
    <property type="evidence" value="ECO:0007669"/>
    <property type="project" value="InterPro"/>
</dbReference>
<dbReference type="Proteomes" id="UP000091956">
    <property type="component" value="Unassembled WGS sequence"/>
</dbReference>
<dbReference type="Pfam" id="PF02826">
    <property type="entry name" value="2-Hacid_dh_C"/>
    <property type="match status" value="1"/>
</dbReference>
<keyword evidence="8" id="KW-1185">Reference proteome</keyword>